<dbReference type="CDD" id="cd02961">
    <property type="entry name" value="PDI_a_family"/>
    <property type="match status" value="1"/>
</dbReference>
<keyword evidence="6" id="KW-0677">Repeat</keyword>
<dbReference type="Gene3D" id="3.40.30.10">
    <property type="entry name" value="Glutaredoxin"/>
    <property type="match status" value="4"/>
</dbReference>
<gene>
    <name evidence="15" type="ORF">ENH_00036560</name>
</gene>
<evidence type="ECO:0000256" key="11">
    <source>
        <dbReference type="PIRSR" id="PIRSR605792-51"/>
    </source>
</evidence>
<evidence type="ECO:0000256" key="4">
    <source>
        <dbReference type="ARBA" id="ARBA00012723"/>
    </source>
</evidence>
<dbReference type="GO" id="GO:0003756">
    <property type="term" value="F:protein disulfide isomerase activity"/>
    <property type="evidence" value="ECO:0007669"/>
    <property type="project" value="UniProtKB-EC"/>
</dbReference>
<dbReference type="EMBL" id="HG724466">
    <property type="protein sequence ID" value="CDJ67442.1"/>
    <property type="molecule type" value="Genomic_DNA"/>
</dbReference>
<dbReference type="Pfam" id="PF00085">
    <property type="entry name" value="Thioredoxin"/>
    <property type="match status" value="2"/>
</dbReference>
<comment type="similarity">
    <text evidence="3 12">Belongs to the protein disulfide isomerase family.</text>
</comment>
<dbReference type="NCBIfam" id="TIGR01130">
    <property type="entry name" value="ER_PDI_fam"/>
    <property type="match status" value="1"/>
</dbReference>
<dbReference type="GO" id="GO:0006457">
    <property type="term" value="P:protein folding"/>
    <property type="evidence" value="ECO:0007669"/>
    <property type="project" value="TreeGrafter"/>
</dbReference>
<evidence type="ECO:0000259" key="14">
    <source>
        <dbReference type="PROSITE" id="PS51352"/>
    </source>
</evidence>
<feature type="disulfide bond" description="Redox-active" evidence="11">
    <location>
        <begin position="65"/>
        <end position="68"/>
    </location>
</feature>
<dbReference type="PROSITE" id="PS51352">
    <property type="entry name" value="THIOREDOXIN_2"/>
    <property type="match status" value="2"/>
</dbReference>
<evidence type="ECO:0000256" key="3">
    <source>
        <dbReference type="ARBA" id="ARBA00006347"/>
    </source>
</evidence>
<feature type="disulfide bond" description="Redox-active" evidence="11">
    <location>
        <begin position="399"/>
        <end position="402"/>
    </location>
</feature>
<dbReference type="SUPFAM" id="SSF52833">
    <property type="entry name" value="Thioredoxin-like"/>
    <property type="match status" value="3"/>
</dbReference>
<keyword evidence="10 11" id="KW-0676">Redox-active center</keyword>
<evidence type="ECO:0000256" key="2">
    <source>
        <dbReference type="ARBA" id="ARBA00004319"/>
    </source>
</evidence>
<evidence type="ECO:0000256" key="13">
    <source>
        <dbReference type="RuleBase" id="RU361130"/>
    </source>
</evidence>
<protein>
    <recommendedName>
        <fullName evidence="4 13">Protein disulfide-isomerase</fullName>
        <ecNumber evidence="4 13">5.3.4.1</ecNumber>
    </recommendedName>
</protein>
<evidence type="ECO:0000313" key="16">
    <source>
        <dbReference type="Proteomes" id="UP000030754"/>
    </source>
</evidence>
<keyword evidence="5 13" id="KW-0732">Signal</keyword>
<dbReference type="InterPro" id="IPR005788">
    <property type="entry name" value="PDI_thioredoxin-like_dom"/>
</dbReference>
<dbReference type="CDD" id="cd02982">
    <property type="entry name" value="PDI_b'_family"/>
    <property type="match status" value="1"/>
</dbReference>
<evidence type="ECO:0000256" key="7">
    <source>
        <dbReference type="ARBA" id="ARBA00022824"/>
    </source>
</evidence>
<feature type="chain" id="PRO_5005147862" description="Protein disulfide-isomerase" evidence="13">
    <location>
        <begin position="19"/>
        <end position="491"/>
    </location>
</feature>
<dbReference type="GeneID" id="25473818"/>
<dbReference type="GO" id="GO:0005788">
    <property type="term" value="C:endoplasmic reticulum lumen"/>
    <property type="evidence" value="ECO:0007669"/>
    <property type="project" value="UniProtKB-SubCell"/>
</dbReference>
<organism evidence="15 16">
    <name type="scientific">Eimeria necatrix</name>
    <dbReference type="NCBI Taxonomy" id="51315"/>
    <lineage>
        <taxon>Eukaryota</taxon>
        <taxon>Sar</taxon>
        <taxon>Alveolata</taxon>
        <taxon>Apicomplexa</taxon>
        <taxon>Conoidasida</taxon>
        <taxon>Coccidia</taxon>
        <taxon>Eucoccidiorida</taxon>
        <taxon>Eimeriorina</taxon>
        <taxon>Eimeriidae</taxon>
        <taxon>Eimeria</taxon>
    </lineage>
</organism>
<sequence>MKRPFLLGLCALLPVWLAASSAAAAAAAAENKEDDSAVLVLTNSNFDETLKQNEVVLVKFYAPWCGHCKRMAPEYAKAALLLQQKGSKVVLAKVDATAETDLANKNDISEFPTLTLFRNQRPEQYTGGRTAEAIVDWVEMMTGPAVTELASEAELLQRVSRESPVAFFAELNSEKTEMAKTFLAVANSSRALGKFYCTYTAAPGAERVAAVRFEEGHFNYEGEVAEGPLRAFLETESFPLFGPINGENFRKYIERDAALVWFCGSEKDFENAKMALREAAKDFRKEFYFVWLDTETFKGHAEGALGLAEFPGLVAQTKRGRYLLPAAAAVLQQTAAAAAAAVTQFLRDVAAGKIERSLKSEPVPETNEEAVKVVVGKTFEKMVLQDSKDVFLEVYAPWCGYCKNFEPVYKDFAEKQKSNPNLLVAKMDGTANETPLEAFEWNSFPTVFFVRAGSQTPLKYEGARTVDGLTEFLHKNASKPFAPKPDKGEEL</sequence>
<dbReference type="InterPro" id="IPR017937">
    <property type="entry name" value="Thioredoxin_CS"/>
</dbReference>
<dbReference type="GO" id="GO:0034976">
    <property type="term" value="P:response to endoplasmic reticulum stress"/>
    <property type="evidence" value="ECO:0007669"/>
    <property type="project" value="TreeGrafter"/>
</dbReference>
<dbReference type="PANTHER" id="PTHR18929:SF132">
    <property type="entry name" value="PROTEIN DISULFIDE-ISOMERASE A3"/>
    <property type="match status" value="1"/>
</dbReference>
<keyword evidence="8 11" id="KW-1015">Disulfide bond</keyword>
<evidence type="ECO:0000256" key="10">
    <source>
        <dbReference type="ARBA" id="ARBA00023284"/>
    </source>
</evidence>
<dbReference type="Proteomes" id="UP000030754">
    <property type="component" value="Unassembled WGS sequence"/>
</dbReference>
<comment type="subcellular location">
    <subcellularLocation>
        <location evidence="2">Endoplasmic reticulum lumen</location>
    </subcellularLocation>
</comment>
<dbReference type="InterPro" id="IPR005792">
    <property type="entry name" value="Prot_disulphide_isomerase"/>
</dbReference>
<dbReference type="NCBIfam" id="TIGR01126">
    <property type="entry name" value="pdi_dom"/>
    <property type="match status" value="1"/>
</dbReference>
<name>U6MTB4_9EIME</name>
<evidence type="ECO:0000256" key="12">
    <source>
        <dbReference type="RuleBase" id="RU004208"/>
    </source>
</evidence>
<reference evidence="15" key="1">
    <citation type="submission" date="2013-10" db="EMBL/GenBank/DDBJ databases">
        <title>Genomic analysis of the causative agents of coccidiosis in chickens.</title>
        <authorList>
            <person name="Reid A.J."/>
            <person name="Blake D."/>
            <person name="Billington K."/>
            <person name="Browne H."/>
            <person name="Dunn M."/>
            <person name="Hung S."/>
            <person name="Kawahara F."/>
            <person name="Miranda-Saavedra D."/>
            <person name="Mourier T."/>
            <person name="Nagra H."/>
            <person name="Otto T.D."/>
            <person name="Rawlings N."/>
            <person name="Sanchez A."/>
            <person name="Sanders M."/>
            <person name="Subramaniam C."/>
            <person name="Tay Y."/>
            <person name="Dear P."/>
            <person name="Doerig C."/>
            <person name="Gruber A."/>
            <person name="Parkinson J."/>
            <person name="Shirley M."/>
            <person name="Wan K.L."/>
            <person name="Berriman M."/>
            <person name="Tomley F."/>
            <person name="Pain A."/>
        </authorList>
    </citation>
    <scope>NUCLEOTIDE SEQUENCE [LARGE SCALE GENOMIC DNA]</scope>
    <source>
        <strain evidence="15">Houghton</strain>
    </source>
</reference>
<dbReference type="InterPro" id="IPR013766">
    <property type="entry name" value="Thioredoxin_domain"/>
</dbReference>
<feature type="domain" description="Thioredoxin" evidence="14">
    <location>
        <begin position="333"/>
        <end position="478"/>
    </location>
</feature>
<keyword evidence="9 13" id="KW-0413">Isomerase</keyword>
<dbReference type="OrthoDB" id="72053at2759"/>
<dbReference type="EC" id="5.3.4.1" evidence="4 13"/>
<feature type="domain" description="Thioredoxin" evidence="14">
    <location>
        <begin position="17"/>
        <end position="143"/>
    </location>
</feature>
<evidence type="ECO:0000313" key="15">
    <source>
        <dbReference type="EMBL" id="CDJ67442.1"/>
    </source>
</evidence>
<dbReference type="AlphaFoldDB" id="U6MTB4"/>
<dbReference type="VEuPathDB" id="ToxoDB:ENH_00036560"/>
<dbReference type="RefSeq" id="XP_013435909.1">
    <property type="nucleotide sequence ID" value="XM_013580455.1"/>
</dbReference>
<dbReference type="PRINTS" id="PR00421">
    <property type="entry name" value="THIOREDOXIN"/>
</dbReference>
<accession>U6MTB4</accession>
<evidence type="ECO:0000256" key="6">
    <source>
        <dbReference type="ARBA" id="ARBA00022737"/>
    </source>
</evidence>
<dbReference type="InterPro" id="IPR036249">
    <property type="entry name" value="Thioredoxin-like_sf"/>
</dbReference>
<comment type="catalytic activity">
    <reaction evidence="1 13">
        <text>Catalyzes the rearrangement of -S-S- bonds in proteins.</text>
        <dbReference type="EC" id="5.3.4.1"/>
    </reaction>
</comment>
<dbReference type="Pfam" id="PF13848">
    <property type="entry name" value="Thioredoxin_6"/>
    <property type="match status" value="1"/>
</dbReference>
<feature type="signal peptide" evidence="13">
    <location>
        <begin position="1"/>
        <end position="18"/>
    </location>
</feature>
<evidence type="ECO:0000256" key="9">
    <source>
        <dbReference type="ARBA" id="ARBA00023235"/>
    </source>
</evidence>
<dbReference type="FunFam" id="3.40.30.10:FF:000023">
    <property type="entry name" value="Protein disulfide-isomerase"/>
    <property type="match status" value="1"/>
</dbReference>
<keyword evidence="7" id="KW-0256">Endoplasmic reticulum</keyword>
<dbReference type="PANTHER" id="PTHR18929">
    <property type="entry name" value="PROTEIN DISULFIDE ISOMERASE"/>
    <property type="match status" value="1"/>
</dbReference>
<dbReference type="PROSITE" id="PS00194">
    <property type="entry name" value="THIOREDOXIN_1"/>
    <property type="match status" value="2"/>
</dbReference>
<reference evidence="15" key="2">
    <citation type="submission" date="2013-10" db="EMBL/GenBank/DDBJ databases">
        <authorList>
            <person name="Aslett M."/>
        </authorList>
    </citation>
    <scope>NUCLEOTIDE SEQUENCE [LARGE SCALE GENOMIC DNA]</scope>
    <source>
        <strain evidence="15">Houghton</strain>
    </source>
</reference>
<keyword evidence="16" id="KW-1185">Reference proteome</keyword>
<evidence type="ECO:0000256" key="5">
    <source>
        <dbReference type="ARBA" id="ARBA00022729"/>
    </source>
</evidence>
<evidence type="ECO:0000256" key="8">
    <source>
        <dbReference type="ARBA" id="ARBA00023157"/>
    </source>
</evidence>
<dbReference type="CDD" id="cd02995">
    <property type="entry name" value="PDI_a_PDI_a'_C"/>
    <property type="match status" value="1"/>
</dbReference>
<proteinExistence type="inferred from homology"/>
<evidence type="ECO:0000256" key="1">
    <source>
        <dbReference type="ARBA" id="ARBA00001182"/>
    </source>
</evidence>